<dbReference type="Proteomes" id="UP000636755">
    <property type="component" value="Unassembled WGS sequence"/>
</dbReference>
<gene>
    <name evidence="4" type="ORF">H8R91_10965</name>
</gene>
<dbReference type="GO" id="GO:0004519">
    <property type="term" value="F:endonuclease activity"/>
    <property type="evidence" value="ECO:0007669"/>
    <property type="project" value="UniProtKB-KW"/>
</dbReference>
<dbReference type="InterPro" id="IPR011856">
    <property type="entry name" value="tRNA_endonuc-like_dom_sf"/>
</dbReference>
<evidence type="ECO:0000259" key="3">
    <source>
        <dbReference type="Pfam" id="PF04471"/>
    </source>
</evidence>
<keyword evidence="4" id="KW-0540">Nuclease</keyword>
<keyword evidence="5" id="KW-1185">Reference proteome</keyword>
<reference evidence="4 5" key="1">
    <citation type="submission" date="2020-08" db="EMBL/GenBank/DDBJ databases">
        <title>Genome public.</title>
        <authorList>
            <person name="Liu C."/>
            <person name="Sun Q."/>
        </authorList>
    </citation>
    <scope>NUCLEOTIDE SEQUENCE [LARGE SCALE GENOMIC DNA]</scope>
    <source>
        <strain evidence="4 5">NSJ-71</strain>
    </source>
</reference>
<dbReference type="Gene3D" id="3.40.1350.10">
    <property type="match status" value="1"/>
</dbReference>
<dbReference type="SUPFAM" id="SSF52980">
    <property type="entry name" value="Restriction endonuclease-like"/>
    <property type="match status" value="1"/>
</dbReference>
<feature type="domain" description="Restriction endonuclease type IV Mrr" evidence="3">
    <location>
        <begin position="281"/>
        <end position="355"/>
    </location>
</feature>
<keyword evidence="4" id="KW-0378">Hydrolase</keyword>
<keyword evidence="1" id="KW-0175">Coiled coil</keyword>
<protein>
    <submittedName>
        <fullName evidence="4">Restriction endonuclease</fullName>
    </submittedName>
</protein>
<sequence length="430" mass="50278">MELSTVFGFFIGLFILILIIRLVIYIQDKWNEPKIEIKNLKSQINELETQINELETQINELEKEIDTLVDLSSLFDNSLNKRAALTEILNSLSKSDNINTAKEIILLKNRIEFLESTHSNLTAIPYMSQIMADYETYGIEKLAKELDWGQNVQRLSKVKSIREIRKDAQNIVEKNKDAQYQLAYLFTLYPALKDVIECDFNQLPLIKVDELKEYDTTKDYLTEDEYNNLSTTERNQLALDRYKNSHNKSKWQIGRDYELYIGYRYYIKGYSIDYFGSYMGLEDLGRDIIATKDNVTLIIQCKYWSSKKLIHEKHITQLYGTVASYCIENNLKQKDVKGLFITNIELSDTAKKMAKFLKIDYKENVPKGDYPCIKCNIGHNEFGITKIYHLPFDQKYDVTQIKNEGEFFAMTVAEAEQAGFRRAFKWFGNN</sequence>
<dbReference type="InterPro" id="IPR011335">
    <property type="entry name" value="Restrct_endonuc-II-like"/>
</dbReference>
<feature type="transmembrane region" description="Helical" evidence="2">
    <location>
        <begin position="6"/>
        <end position="26"/>
    </location>
</feature>
<evidence type="ECO:0000313" key="4">
    <source>
        <dbReference type="EMBL" id="MBC5729031.1"/>
    </source>
</evidence>
<keyword evidence="2" id="KW-0812">Transmembrane</keyword>
<evidence type="ECO:0000313" key="5">
    <source>
        <dbReference type="Proteomes" id="UP000636755"/>
    </source>
</evidence>
<keyword evidence="4" id="KW-0255">Endonuclease</keyword>
<keyword evidence="2" id="KW-0472">Membrane</keyword>
<keyword evidence="2" id="KW-1133">Transmembrane helix</keyword>
<dbReference type="InterPro" id="IPR007560">
    <property type="entry name" value="Restrct_endonuc_IV_Mrr"/>
</dbReference>
<proteinExistence type="predicted"/>
<comment type="caution">
    <text evidence="4">The sequence shown here is derived from an EMBL/GenBank/DDBJ whole genome shotgun (WGS) entry which is preliminary data.</text>
</comment>
<organism evidence="4 5">
    <name type="scientific">Ruminococcus intestinalis</name>
    <dbReference type="NCBI Taxonomy" id="2763066"/>
    <lineage>
        <taxon>Bacteria</taxon>
        <taxon>Bacillati</taxon>
        <taxon>Bacillota</taxon>
        <taxon>Clostridia</taxon>
        <taxon>Eubacteriales</taxon>
        <taxon>Oscillospiraceae</taxon>
        <taxon>Ruminococcus</taxon>
    </lineage>
</organism>
<dbReference type="RefSeq" id="WP_186936245.1">
    <property type="nucleotide sequence ID" value="NZ_JACOPS010000006.1"/>
</dbReference>
<feature type="coiled-coil region" evidence="1">
    <location>
        <begin position="37"/>
        <end position="71"/>
    </location>
</feature>
<dbReference type="EMBL" id="JACOPS010000006">
    <property type="protein sequence ID" value="MBC5729031.1"/>
    <property type="molecule type" value="Genomic_DNA"/>
</dbReference>
<accession>A0ABR7HNJ8</accession>
<evidence type="ECO:0000256" key="1">
    <source>
        <dbReference type="SAM" id="Coils"/>
    </source>
</evidence>
<dbReference type="Pfam" id="PF04471">
    <property type="entry name" value="Mrr_cat"/>
    <property type="match status" value="1"/>
</dbReference>
<name>A0ABR7HNJ8_9FIRM</name>
<evidence type="ECO:0000256" key="2">
    <source>
        <dbReference type="SAM" id="Phobius"/>
    </source>
</evidence>